<protein>
    <submittedName>
        <fullName evidence="4">C2H2-type domain-containing protein</fullName>
    </submittedName>
</protein>
<feature type="region of interest" description="Disordered" evidence="1">
    <location>
        <begin position="49"/>
        <end position="95"/>
    </location>
</feature>
<feature type="compositionally biased region" description="Acidic residues" evidence="1">
    <location>
        <begin position="49"/>
        <end position="67"/>
    </location>
</feature>
<dbReference type="WBParaSite" id="Csp11.Scaffold630.g19200.t1">
    <property type="protein sequence ID" value="Csp11.Scaffold630.g19200.t1"/>
    <property type="gene ID" value="Csp11.Scaffold630.g19200"/>
</dbReference>
<feature type="region of interest" description="Disordered" evidence="1">
    <location>
        <begin position="1"/>
        <end position="36"/>
    </location>
</feature>
<dbReference type="Proteomes" id="UP000095282">
    <property type="component" value="Unplaced"/>
</dbReference>
<accession>A0A1I7UTI6</accession>
<keyword evidence="3" id="KW-1185">Reference proteome</keyword>
<evidence type="ECO:0000313" key="3">
    <source>
        <dbReference type="Proteomes" id="UP000095282"/>
    </source>
</evidence>
<proteinExistence type="predicted"/>
<evidence type="ECO:0000256" key="1">
    <source>
        <dbReference type="SAM" id="MobiDB-lite"/>
    </source>
</evidence>
<evidence type="ECO:0000313" key="4">
    <source>
        <dbReference type="WBParaSite" id="Csp11.Scaffold630.g19200.t1"/>
    </source>
</evidence>
<dbReference type="AlphaFoldDB" id="A0A1I7UTI6"/>
<evidence type="ECO:0000259" key="2">
    <source>
        <dbReference type="PROSITE" id="PS00028"/>
    </source>
</evidence>
<dbReference type="PROSITE" id="PS00028">
    <property type="entry name" value="ZINC_FINGER_C2H2_1"/>
    <property type="match status" value="1"/>
</dbReference>
<organism evidence="3 4">
    <name type="scientific">Caenorhabditis tropicalis</name>
    <dbReference type="NCBI Taxonomy" id="1561998"/>
    <lineage>
        <taxon>Eukaryota</taxon>
        <taxon>Metazoa</taxon>
        <taxon>Ecdysozoa</taxon>
        <taxon>Nematoda</taxon>
        <taxon>Chromadorea</taxon>
        <taxon>Rhabditida</taxon>
        <taxon>Rhabditina</taxon>
        <taxon>Rhabditomorpha</taxon>
        <taxon>Rhabditoidea</taxon>
        <taxon>Rhabditidae</taxon>
        <taxon>Peloderinae</taxon>
        <taxon>Caenorhabditis</taxon>
    </lineage>
</organism>
<name>A0A1I7UTI6_9PELO</name>
<feature type="domain" description="C2H2-type" evidence="2">
    <location>
        <begin position="127"/>
        <end position="148"/>
    </location>
</feature>
<dbReference type="InterPro" id="IPR013087">
    <property type="entry name" value="Znf_C2H2_type"/>
</dbReference>
<reference evidence="4" key="1">
    <citation type="submission" date="2016-11" db="UniProtKB">
        <authorList>
            <consortium name="WormBaseParasite"/>
        </authorList>
    </citation>
    <scope>IDENTIFICATION</scope>
</reference>
<sequence>MVYDLFKNAFQDENQDPNEPIPIVSSPKKWVRRPEPVYPPHSMIIEEIVEDSEDVEESSEDVQENSDDSSKENSKSPTPKSFFKPEKKIQRGRISKVKERKPIEIKLEDVMIGTKRYFSKTNPIHFCVKCCMGFVKLNELTDHFEKEHDLE</sequence>